<evidence type="ECO:0000313" key="6">
    <source>
        <dbReference type="Proteomes" id="UP001457282"/>
    </source>
</evidence>
<dbReference type="PANTHER" id="PTHR10369">
    <property type="entry name" value="60S RIBOSOMAL PROTEIN L36A/L44"/>
    <property type="match status" value="1"/>
</dbReference>
<dbReference type="Proteomes" id="UP001457282">
    <property type="component" value="Unassembled WGS sequence"/>
</dbReference>
<dbReference type="GO" id="GO:0003735">
    <property type="term" value="F:structural constituent of ribosome"/>
    <property type="evidence" value="ECO:0007669"/>
    <property type="project" value="InterPro"/>
</dbReference>
<reference evidence="5 6" key="1">
    <citation type="journal article" date="2023" name="G3 (Bethesda)">
        <title>A chromosome-length genome assembly and annotation of blackberry (Rubus argutus, cv. 'Hillquist').</title>
        <authorList>
            <person name="Bruna T."/>
            <person name="Aryal R."/>
            <person name="Dudchenko O."/>
            <person name="Sargent D.J."/>
            <person name="Mead D."/>
            <person name="Buti M."/>
            <person name="Cavallini A."/>
            <person name="Hytonen T."/>
            <person name="Andres J."/>
            <person name="Pham M."/>
            <person name="Weisz D."/>
            <person name="Mascagni F."/>
            <person name="Usai G."/>
            <person name="Natali L."/>
            <person name="Bassil N."/>
            <person name="Fernandez G.E."/>
            <person name="Lomsadze A."/>
            <person name="Armour M."/>
            <person name="Olukolu B."/>
            <person name="Poorten T."/>
            <person name="Britton C."/>
            <person name="Davik J."/>
            <person name="Ashrafi H."/>
            <person name="Aiden E.L."/>
            <person name="Borodovsky M."/>
            <person name="Worthington M."/>
        </authorList>
    </citation>
    <scope>NUCLEOTIDE SEQUENCE [LARGE SCALE GENOMIC DNA]</scope>
    <source>
        <strain evidence="5">PI 553951</strain>
    </source>
</reference>
<evidence type="ECO:0000256" key="1">
    <source>
        <dbReference type="ARBA" id="ARBA00009364"/>
    </source>
</evidence>
<dbReference type="InterPro" id="IPR053708">
    <property type="entry name" value="Ribosomal_LSU_eL42"/>
</dbReference>
<evidence type="ECO:0000256" key="2">
    <source>
        <dbReference type="ARBA" id="ARBA00022980"/>
    </source>
</evidence>
<accession>A0AAW1YU19</accession>
<evidence type="ECO:0000313" key="5">
    <source>
        <dbReference type="EMBL" id="KAK9951724.1"/>
    </source>
</evidence>
<dbReference type="InterPro" id="IPR000552">
    <property type="entry name" value="Ribosomal_eL44"/>
</dbReference>
<proteinExistence type="inferred from homology"/>
<protein>
    <submittedName>
        <fullName evidence="5">Uncharacterized protein</fullName>
    </submittedName>
</protein>
<keyword evidence="3" id="KW-0687">Ribonucleoprotein</keyword>
<keyword evidence="6" id="KW-1185">Reference proteome</keyword>
<gene>
    <name evidence="5" type="ORF">M0R45_007160</name>
</gene>
<evidence type="ECO:0000256" key="3">
    <source>
        <dbReference type="ARBA" id="ARBA00023274"/>
    </source>
</evidence>
<dbReference type="EMBL" id="JBEDUW010000001">
    <property type="protein sequence ID" value="KAK9951724.1"/>
    <property type="molecule type" value="Genomic_DNA"/>
</dbReference>
<dbReference type="InterPro" id="IPR011332">
    <property type="entry name" value="Ribosomal_zn-bd"/>
</dbReference>
<dbReference type="GO" id="GO:1990904">
    <property type="term" value="C:ribonucleoprotein complex"/>
    <property type="evidence" value="ECO:0007669"/>
    <property type="project" value="UniProtKB-KW"/>
</dbReference>
<sequence>MYQGHYLHRGERSQDKEDLLHKVTQYKKGKDSLSAQGKRRYDGKQSGYGLEINDRAETVDGKIKKLDVQLNRYK</sequence>
<feature type="region of interest" description="Disordered" evidence="4">
    <location>
        <begin position="27"/>
        <end position="46"/>
    </location>
</feature>
<dbReference type="GO" id="GO:0006412">
    <property type="term" value="P:translation"/>
    <property type="evidence" value="ECO:0007669"/>
    <property type="project" value="InterPro"/>
</dbReference>
<comment type="similarity">
    <text evidence="1">Belongs to the eukaryotic ribosomal protein eL42 family.</text>
</comment>
<dbReference type="GO" id="GO:0005840">
    <property type="term" value="C:ribosome"/>
    <property type="evidence" value="ECO:0007669"/>
    <property type="project" value="UniProtKB-KW"/>
</dbReference>
<keyword evidence="2" id="KW-0689">Ribosomal protein</keyword>
<dbReference type="AlphaFoldDB" id="A0AAW1YU19"/>
<dbReference type="Gene3D" id="3.10.450.80">
    <property type="match status" value="1"/>
</dbReference>
<organism evidence="5 6">
    <name type="scientific">Rubus argutus</name>
    <name type="common">Southern blackberry</name>
    <dbReference type="NCBI Taxonomy" id="59490"/>
    <lineage>
        <taxon>Eukaryota</taxon>
        <taxon>Viridiplantae</taxon>
        <taxon>Streptophyta</taxon>
        <taxon>Embryophyta</taxon>
        <taxon>Tracheophyta</taxon>
        <taxon>Spermatophyta</taxon>
        <taxon>Magnoliopsida</taxon>
        <taxon>eudicotyledons</taxon>
        <taxon>Gunneridae</taxon>
        <taxon>Pentapetalae</taxon>
        <taxon>rosids</taxon>
        <taxon>fabids</taxon>
        <taxon>Rosales</taxon>
        <taxon>Rosaceae</taxon>
        <taxon>Rosoideae</taxon>
        <taxon>Rosoideae incertae sedis</taxon>
        <taxon>Rubus</taxon>
    </lineage>
</organism>
<evidence type="ECO:0000256" key="4">
    <source>
        <dbReference type="SAM" id="MobiDB-lite"/>
    </source>
</evidence>
<dbReference type="SUPFAM" id="SSF57829">
    <property type="entry name" value="Zn-binding ribosomal proteins"/>
    <property type="match status" value="1"/>
</dbReference>
<dbReference type="Pfam" id="PF00935">
    <property type="entry name" value="Ribosomal_L44"/>
    <property type="match status" value="1"/>
</dbReference>
<name>A0AAW1YU19_RUBAR</name>
<comment type="caution">
    <text evidence="5">The sequence shown here is derived from an EMBL/GenBank/DDBJ whole genome shotgun (WGS) entry which is preliminary data.</text>
</comment>